<comment type="subcellular location">
    <subcellularLocation>
        <location evidence="1">Membrane</location>
        <topology evidence="1">Multi-pass membrane protein</topology>
    </subcellularLocation>
</comment>
<protein>
    <submittedName>
        <fullName evidence="7">Translocator protein</fullName>
    </submittedName>
</protein>
<evidence type="ECO:0000256" key="3">
    <source>
        <dbReference type="ARBA" id="ARBA00022692"/>
    </source>
</evidence>
<dbReference type="PIRSF" id="PIRSF005859">
    <property type="entry name" value="PBR"/>
    <property type="match status" value="1"/>
</dbReference>
<dbReference type="InterPro" id="IPR038330">
    <property type="entry name" value="TspO/MBR-related_sf"/>
</dbReference>
<feature type="transmembrane region" description="Helical" evidence="6">
    <location>
        <begin position="51"/>
        <end position="72"/>
    </location>
</feature>
<evidence type="ECO:0000256" key="4">
    <source>
        <dbReference type="ARBA" id="ARBA00022989"/>
    </source>
</evidence>
<feature type="transmembrane region" description="Helical" evidence="6">
    <location>
        <begin position="79"/>
        <end position="100"/>
    </location>
</feature>
<evidence type="ECO:0000256" key="5">
    <source>
        <dbReference type="ARBA" id="ARBA00023136"/>
    </source>
</evidence>
<reference evidence="7" key="1">
    <citation type="submission" date="2009-03" db="EMBL/GenBank/DDBJ databases">
        <title>Caligus rogercresseyi ESTs and full-length cDNAs.</title>
        <authorList>
            <person name="Yasuike M."/>
            <person name="von Schalburg K."/>
            <person name="Cooper G."/>
            <person name="Leong J."/>
            <person name="Jones S.R.M."/>
            <person name="Koop B.F."/>
        </authorList>
    </citation>
    <scope>NUCLEOTIDE SEQUENCE</scope>
    <source>
        <tissue evidence="7">Whole tissue</tissue>
    </source>
</reference>
<dbReference type="PANTHER" id="PTHR10057">
    <property type="entry name" value="PERIPHERAL-TYPE BENZODIAZEPINE RECEPTOR"/>
    <property type="match status" value="1"/>
</dbReference>
<proteinExistence type="evidence at transcript level"/>
<dbReference type="Gene3D" id="1.20.1260.100">
    <property type="entry name" value="TspO/MBR protein"/>
    <property type="match status" value="1"/>
</dbReference>
<feature type="transmembrane region" description="Helical" evidence="6">
    <location>
        <begin position="12"/>
        <end position="31"/>
    </location>
</feature>
<comment type="similarity">
    <text evidence="2">Belongs to the TspO/BZRP family.</text>
</comment>
<accession>C1BMF2</accession>
<evidence type="ECO:0000313" key="7">
    <source>
        <dbReference type="EMBL" id="ACO10205.1"/>
    </source>
</evidence>
<feature type="transmembrane region" description="Helical" evidence="6">
    <location>
        <begin position="139"/>
        <end position="157"/>
    </location>
</feature>
<dbReference type="GO" id="GO:0005741">
    <property type="term" value="C:mitochondrial outer membrane"/>
    <property type="evidence" value="ECO:0007669"/>
    <property type="project" value="TreeGrafter"/>
</dbReference>
<name>C1BMF2_CALRO</name>
<evidence type="ECO:0000256" key="1">
    <source>
        <dbReference type="ARBA" id="ARBA00004141"/>
    </source>
</evidence>
<dbReference type="PANTHER" id="PTHR10057:SF0">
    <property type="entry name" value="TRANSLOCATOR PROTEIN"/>
    <property type="match status" value="1"/>
</dbReference>
<dbReference type="AlphaFoldDB" id="C1BMF2"/>
<keyword evidence="4 6" id="KW-1133">Transmembrane helix</keyword>
<evidence type="ECO:0000256" key="2">
    <source>
        <dbReference type="ARBA" id="ARBA00007524"/>
    </source>
</evidence>
<dbReference type="EMBL" id="BT075781">
    <property type="protein sequence ID" value="ACO10205.1"/>
    <property type="molecule type" value="mRNA"/>
</dbReference>
<gene>
    <name evidence="7" type="primary">TSPO</name>
</gene>
<dbReference type="GO" id="GO:0033013">
    <property type="term" value="P:tetrapyrrole metabolic process"/>
    <property type="evidence" value="ECO:0007669"/>
    <property type="project" value="UniProtKB-ARBA"/>
</dbReference>
<feature type="transmembrane region" description="Helical" evidence="6">
    <location>
        <begin position="112"/>
        <end position="132"/>
    </location>
</feature>
<evidence type="ECO:0000256" key="6">
    <source>
        <dbReference type="SAM" id="Phobius"/>
    </source>
</evidence>
<dbReference type="CDD" id="cd15904">
    <property type="entry name" value="TSPO_MBR"/>
    <property type="match status" value="1"/>
</dbReference>
<dbReference type="Pfam" id="PF03073">
    <property type="entry name" value="TspO_MBR"/>
    <property type="match status" value="1"/>
</dbReference>
<dbReference type="InterPro" id="IPR004307">
    <property type="entry name" value="TspO_MBR"/>
</dbReference>
<organism evidence="7">
    <name type="scientific">Caligus rogercresseyi</name>
    <name type="common">Sea louse</name>
    <dbReference type="NCBI Taxonomy" id="217165"/>
    <lineage>
        <taxon>Eukaryota</taxon>
        <taxon>Metazoa</taxon>
        <taxon>Ecdysozoa</taxon>
        <taxon>Arthropoda</taxon>
        <taxon>Crustacea</taxon>
        <taxon>Multicrustacea</taxon>
        <taxon>Hexanauplia</taxon>
        <taxon>Copepoda</taxon>
        <taxon>Siphonostomatoida</taxon>
        <taxon>Caligidae</taxon>
        <taxon>Caligus</taxon>
    </lineage>
</organism>
<keyword evidence="3 6" id="KW-0812">Transmembrane</keyword>
<sequence>MECLKKINFKLIGSMILPLAGSLLIGLIPGAQMDREWFNNLNKPALNPPGWLFAPVWTYLYLSMGLASYLVYKAGGERLNGPAGIPLAIYIAQLLINWSWSPIFFGFKQIVLAFYILVVIDIGVATTMIAFFRLSIIAGLLFIPYLVWVSFATYLSYSIMELNPSSDGIDDLIM</sequence>
<dbReference type="FunFam" id="1.20.1260.100:FF:000001">
    <property type="entry name" value="translocator protein 2"/>
    <property type="match status" value="1"/>
</dbReference>
<keyword evidence="5 6" id="KW-0472">Membrane</keyword>